<sequence>MPKNVGYPETSKLIFGLGKKKKKKKKKDRKTKRTEEIERRLREAGLSEEEIKRLRGKKKG</sequence>
<gene>
    <name evidence="2" type="ORF">LCGC14_2435270</name>
</gene>
<name>A0A0F9DXP5_9ZZZZ</name>
<dbReference type="EMBL" id="LAZR01037342">
    <property type="protein sequence ID" value="KKL22456.1"/>
    <property type="molecule type" value="Genomic_DNA"/>
</dbReference>
<dbReference type="AlphaFoldDB" id="A0A0F9DXP5"/>
<organism evidence="2">
    <name type="scientific">marine sediment metagenome</name>
    <dbReference type="NCBI Taxonomy" id="412755"/>
    <lineage>
        <taxon>unclassified sequences</taxon>
        <taxon>metagenomes</taxon>
        <taxon>ecological metagenomes</taxon>
    </lineage>
</organism>
<evidence type="ECO:0000313" key="2">
    <source>
        <dbReference type="EMBL" id="KKL22456.1"/>
    </source>
</evidence>
<proteinExistence type="predicted"/>
<protein>
    <submittedName>
        <fullName evidence="2">Uncharacterized protein</fullName>
    </submittedName>
</protein>
<comment type="caution">
    <text evidence="2">The sequence shown here is derived from an EMBL/GenBank/DDBJ whole genome shotgun (WGS) entry which is preliminary data.</text>
</comment>
<feature type="region of interest" description="Disordered" evidence="1">
    <location>
        <begin position="1"/>
        <end position="38"/>
    </location>
</feature>
<accession>A0A0F9DXP5</accession>
<feature type="compositionally biased region" description="Basic residues" evidence="1">
    <location>
        <begin position="18"/>
        <end position="32"/>
    </location>
</feature>
<evidence type="ECO:0000256" key="1">
    <source>
        <dbReference type="SAM" id="MobiDB-lite"/>
    </source>
</evidence>
<reference evidence="2" key="1">
    <citation type="journal article" date="2015" name="Nature">
        <title>Complex archaea that bridge the gap between prokaryotes and eukaryotes.</title>
        <authorList>
            <person name="Spang A."/>
            <person name="Saw J.H."/>
            <person name="Jorgensen S.L."/>
            <person name="Zaremba-Niedzwiedzka K."/>
            <person name="Martijn J."/>
            <person name="Lind A.E."/>
            <person name="van Eijk R."/>
            <person name="Schleper C."/>
            <person name="Guy L."/>
            <person name="Ettema T.J."/>
        </authorList>
    </citation>
    <scope>NUCLEOTIDE SEQUENCE</scope>
</reference>